<evidence type="ECO:0000256" key="1">
    <source>
        <dbReference type="SAM" id="MobiDB-lite"/>
    </source>
</evidence>
<protein>
    <submittedName>
        <fullName evidence="2">Uncharacterized protein</fullName>
    </submittedName>
</protein>
<evidence type="ECO:0000313" key="3">
    <source>
        <dbReference type="Proteomes" id="UP001163828"/>
    </source>
</evidence>
<accession>A0ABQ8PZJ6</accession>
<keyword evidence="3" id="KW-1185">Reference proteome</keyword>
<evidence type="ECO:0000313" key="2">
    <source>
        <dbReference type="EMBL" id="KAJ3991884.1"/>
    </source>
</evidence>
<gene>
    <name evidence="2" type="ORF">F5050DRAFT_1812043</name>
</gene>
<sequence>MVNTRSRHARTTTEDSDNIQEDPVMANPFATNATAFVPFAEVISRMGLPQSYISIPAEVPEEPEIVEPIKEVSPDLPGHPEDLDPEGSDPEGPPGGPGGPGGPDSPWSSRAPSHCRSPPAQLSSNCSDIAEQRIIELFTTFRGTLDNQDRKV</sequence>
<feature type="compositionally biased region" description="Basic and acidic residues" evidence="1">
    <location>
        <begin position="67"/>
        <end position="82"/>
    </location>
</feature>
<feature type="region of interest" description="Disordered" evidence="1">
    <location>
        <begin position="63"/>
        <end position="125"/>
    </location>
</feature>
<organism evidence="2 3">
    <name type="scientific">Lentinula boryana</name>
    <dbReference type="NCBI Taxonomy" id="40481"/>
    <lineage>
        <taxon>Eukaryota</taxon>
        <taxon>Fungi</taxon>
        <taxon>Dikarya</taxon>
        <taxon>Basidiomycota</taxon>
        <taxon>Agaricomycotina</taxon>
        <taxon>Agaricomycetes</taxon>
        <taxon>Agaricomycetidae</taxon>
        <taxon>Agaricales</taxon>
        <taxon>Marasmiineae</taxon>
        <taxon>Omphalotaceae</taxon>
        <taxon>Lentinula</taxon>
    </lineage>
</organism>
<feature type="region of interest" description="Disordered" evidence="1">
    <location>
        <begin position="1"/>
        <end position="23"/>
    </location>
</feature>
<feature type="compositionally biased region" description="Basic residues" evidence="1">
    <location>
        <begin position="1"/>
        <end position="10"/>
    </location>
</feature>
<reference evidence="2" key="1">
    <citation type="submission" date="2022-08" db="EMBL/GenBank/DDBJ databases">
        <authorList>
            <consortium name="DOE Joint Genome Institute"/>
            <person name="Min B."/>
            <person name="Riley R."/>
            <person name="Sierra-Patev S."/>
            <person name="Naranjo-Ortiz M."/>
            <person name="Looney B."/>
            <person name="Konkel Z."/>
            <person name="Slot J.C."/>
            <person name="Sakamoto Y."/>
            <person name="Steenwyk J.L."/>
            <person name="Rokas A."/>
            <person name="Carro J."/>
            <person name="Camarero S."/>
            <person name="Ferreira P."/>
            <person name="Molpeceres G."/>
            <person name="Ruiz-Duenas F.J."/>
            <person name="Serrano A."/>
            <person name="Henrissat B."/>
            <person name="Drula E."/>
            <person name="Hughes K.W."/>
            <person name="Mata J.L."/>
            <person name="Ishikawa N.K."/>
            <person name="Vargas-Isla R."/>
            <person name="Ushijima S."/>
            <person name="Smith C.A."/>
            <person name="Ahrendt S."/>
            <person name="Andreopoulos W."/>
            <person name="He G."/>
            <person name="Labutti K."/>
            <person name="Lipzen A."/>
            <person name="Ng V."/>
            <person name="Sandor L."/>
            <person name="Barry K."/>
            <person name="Martinez A.T."/>
            <person name="Xiao Y."/>
            <person name="Gibbons J.G."/>
            <person name="Terashima K."/>
            <person name="Hibbett D.S."/>
            <person name="Grigoriev I.V."/>
        </authorList>
    </citation>
    <scope>NUCLEOTIDE SEQUENCE</scope>
    <source>
        <strain evidence="2">TFB10827</strain>
    </source>
</reference>
<comment type="caution">
    <text evidence="2">The sequence shown here is derived from an EMBL/GenBank/DDBJ whole genome shotgun (WGS) entry which is preliminary data.</text>
</comment>
<proteinExistence type="predicted"/>
<dbReference type="EMBL" id="MU790935">
    <property type="protein sequence ID" value="KAJ3991884.1"/>
    <property type="molecule type" value="Genomic_DNA"/>
</dbReference>
<dbReference type="Proteomes" id="UP001163828">
    <property type="component" value="Unassembled WGS sequence"/>
</dbReference>
<name>A0ABQ8PZJ6_9AGAR</name>